<comment type="caution">
    <text evidence="4">The sequence shown here is derived from an EMBL/GenBank/DDBJ whole genome shotgun (WGS) entry which is preliminary data.</text>
</comment>
<dbReference type="GO" id="GO:0071539">
    <property type="term" value="P:protein localization to centrosome"/>
    <property type="evidence" value="ECO:0007669"/>
    <property type="project" value="TreeGrafter"/>
</dbReference>
<reference evidence="4 5" key="1">
    <citation type="submission" date="2019-04" db="EMBL/GenBank/DDBJ databases">
        <title>Chromosome genome assembly for Takifugu flavidus.</title>
        <authorList>
            <person name="Xiao S."/>
        </authorList>
    </citation>
    <scope>NUCLEOTIDE SEQUENCE [LARGE SCALE GENOMIC DNA]</scope>
    <source>
        <strain evidence="4">HTHZ2018</strain>
        <tissue evidence="4">Muscle</tissue>
    </source>
</reference>
<evidence type="ECO:0000256" key="1">
    <source>
        <dbReference type="SAM" id="MobiDB-lite"/>
    </source>
</evidence>
<dbReference type="PANTHER" id="PTHR15128:SF0">
    <property type="entry name" value="SCL-INTERRUPTING LOCUS PROTEIN"/>
    <property type="match status" value="1"/>
</dbReference>
<accession>A0A5C6MT13</accession>
<dbReference type="GO" id="GO:0007224">
    <property type="term" value="P:smoothened signaling pathway"/>
    <property type="evidence" value="ECO:0007669"/>
    <property type="project" value="TreeGrafter"/>
</dbReference>
<feature type="compositionally biased region" description="Low complexity" evidence="1">
    <location>
        <begin position="969"/>
        <end position="981"/>
    </location>
</feature>
<feature type="compositionally biased region" description="Pro residues" evidence="1">
    <location>
        <begin position="751"/>
        <end position="761"/>
    </location>
</feature>
<dbReference type="InterPro" id="IPR026123">
    <property type="entry name" value="STIL"/>
</dbReference>
<feature type="region of interest" description="Disordered" evidence="1">
    <location>
        <begin position="733"/>
        <end position="769"/>
    </location>
</feature>
<dbReference type="EMBL" id="RHFK02000020">
    <property type="protein sequence ID" value="TWW58372.1"/>
    <property type="molecule type" value="Genomic_DNA"/>
</dbReference>
<proteinExistence type="predicted"/>
<feature type="region of interest" description="Disordered" evidence="1">
    <location>
        <begin position="945"/>
        <end position="993"/>
    </location>
</feature>
<dbReference type="AlphaFoldDB" id="A0A5C6MT13"/>
<dbReference type="InterPro" id="IPR057731">
    <property type="entry name" value="STIL_N"/>
</dbReference>
<dbReference type="InterPro" id="IPR057655">
    <property type="entry name" value="STIL_CC"/>
</dbReference>
<dbReference type="PANTHER" id="PTHR15128">
    <property type="entry name" value="TAL1 SCL INTERRUPTING LOCUS"/>
    <property type="match status" value="1"/>
</dbReference>
<evidence type="ECO:0000259" key="2">
    <source>
        <dbReference type="Pfam" id="PF15253"/>
    </source>
</evidence>
<feature type="compositionally biased region" description="Low complexity" evidence="1">
    <location>
        <begin position="536"/>
        <end position="688"/>
    </location>
</feature>
<dbReference type="GO" id="GO:0005815">
    <property type="term" value="C:microtubule organizing center"/>
    <property type="evidence" value="ECO:0007669"/>
    <property type="project" value="TreeGrafter"/>
</dbReference>
<dbReference type="Pfam" id="PF15253">
    <property type="entry name" value="STIL_N"/>
    <property type="match status" value="1"/>
</dbReference>
<keyword evidence="5" id="KW-1185">Reference proteome</keyword>
<gene>
    <name evidence="4" type="ORF">D4764_07G0010910</name>
</gene>
<feature type="compositionally biased region" description="Basic and acidic residues" evidence="1">
    <location>
        <begin position="1129"/>
        <end position="1138"/>
    </location>
</feature>
<dbReference type="Proteomes" id="UP000324091">
    <property type="component" value="Chromosome 7"/>
</dbReference>
<dbReference type="GO" id="GO:0031023">
    <property type="term" value="P:microtubule organizing center organization"/>
    <property type="evidence" value="ECO:0007669"/>
    <property type="project" value="TreeGrafter"/>
</dbReference>
<feature type="domain" description="STIL coiled coil region" evidence="3">
    <location>
        <begin position="795"/>
        <end position="822"/>
    </location>
</feature>
<protein>
    <submittedName>
        <fullName evidence="4">SCL-interrupting locus protein-like protein</fullName>
    </submittedName>
</protein>
<feature type="compositionally biased region" description="Polar residues" evidence="1">
    <location>
        <begin position="870"/>
        <end position="881"/>
    </location>
</feature>
<evidence type="ECO:0000313" key="5">
    <source>
        <dbReference type="Proteomes" id="UP000324091"/>
    </source>
</evidence>
<feature type="domain" description="STIL N-terminal" evidence="2">
    <location>
        <begin position="46"/>
        <end position="387"/>
    </location>
</feature>
<feature type="region of interest" description="Disordered" evidence="1">
    <location>
        <begin position="1125"/>
        <end position="1144"/>
    </location>
</feature>
<organism evidence="4 5">
    <name type="scientific">Takifugu flavidus</name>
    <name type="common">sansaifugu</name>
    <dbReference type="NCBI Taxonomy" id="433684"/>
    <lineage>
        <taxon>Eukaryota</taxon>
        <taxon>Metazoa</taxon>
        <taxon>Chordata</taxon>
        <taxon>Craniata</taxon>
        <taxon>Vertebrata</taxon>
        <taxon>Euteleostomi</taxon>
        <taxon>Actinopterygii</taxon>
        <taxon>Neopterygii</taxon>
        <taxon>Teleostei</taxon>
        <taxon>Neoteleostei</taxon>
        <taxon>Acanthomorphata</taxon>
        <taxon>Eupercaria</taxon>
        <taxon>Tetraodontiformes</taxon>
        <taxon>Tetradontoidea</taxon>
        <taxon>Tetraodontidae</taxon>
        <taxon>Takifugu</taxon>
    </lineage>
</organism>
<feature type="compositionally biased region" description="Basic and acidic residues" evidence="1">
    <location>
        <begin position="1165"/>
        <end position="1178"/>
    </location>
</feature>
<feature type="region of interest" description="Disordered" evidence="1">
    <location>
        <begin position="854"/>
        <end position="885"/>
    </location>
</feature>
<feature type="compositionally biased region" description="Pro residues" evidence="1">
    <location>
        <begin position="733"/>
        <end position="744"/>
    </location>
</feature>
<sequence>MSCAVNLLALPTAVFDRVFTEENIRGRRSDMNPFTSLSFPRSRAALWDGSPVGEKLFLQLLSNRNLRLVLLEKALRLAQRHVRQSDKPSVQCFFLGSVLVDSDEEGVTVTLDRFDPGRDQPSSSGRVPCAMLPGDVLVPCLYLTHGDTSDAVQSESDLHHCFKSLQQLLSGRQNLELGQLLKVRGRIICSQQSDATLFSLSWSSVCPSVGLDVQAVRAVPIIPTALLRSLTSTARPLAQLANCQKGYLTMDQTRKLLLLLESDPKACSLPLVGLWLSGVTHVSSPHVWVWCLQFLFNSALQDRVFSDGDYFLLVLFCSTHKSPQFYKCGRSGLGPGPRLDYKLLTASQCVTLYQVGAVEGQAVHCELSSEGDSRQMDVFRMAQLSFNRYGSISTPTVLVVVVVCVPVIRTLVLRTRTCPRDRLQVLTFQPSRSGEFSHLFLNCLCLLTTASTPFRLAAQLHPLLLTGSPLFQPEWPPALLFLNHHHILFLTTARPIPTCSNHVVAAPPTAAPPFAAHQDSFLVLLMSPHRRLLHLSPPNRRLSSSLLPTEDSSSSLLQQKTPLPLSPNRRLLLHLSPPTEDSSLLPTEDSSSSLLPTEDSSSSLLPTEDSSTSLLPTEDSSSSLLPTEDSSSSLLPTEDSSSSLLPTEDSSPTSLLPTEDSSSSLLPTEDSSSSLSSQQKTPLSSQQKTPPPPPSSSHHDIYLASCHHHVAPSLPSSNILNISSSTLSAFPPTLPKYPPSPSTPPASHSTPPHPSSHPGDPPYHLTSHPADPALPPWIMHPPSVNRCWDQMGALDTYQLLLQQDRQLRLLQSQVQMLLEAQGKFQPSTESVRSTASIAVGTGASLFWADPVQPVSAPEAPAPPSSEATPLVSSPTGTQSAPSDAELSVVRPVDGAEDGIAKGQEVDASHCSSIQSPVLGESVSMYGPSDDNLNFYKELMTQVTSRLQAADTSEGGEEEEDSKQRSPSVSPDRSQFSQFSQSPRRKQQPRGDPVVSATLQELRRLGVNVDDEDLTECDRKVQQTVESSSTLASINPAAVVSRLSVSEHSFSSLVPCASVDLSLEANAIALRYLSDSQLSRLSLGGHAPHKGRGSSGDSLLSPTNMSVATRKYMRKYGLIEEELGEDEAEISERSTRNPLREAQSAELLPQSRLIKKLRPKMQRLTEGADHDAQDKENCSSRRPSLPRAEGSVGNILDLSRLRQLPKLF</sequence>
<feature type="region of interest" description="Disordered" evidence="1">
    <location>
        <begin position="1163"/>
        <end position="1190"/>
    </location>
</feature>
<dbReference type="Pfam" id="PF25775">
    <property type="entry name" value="CC_STIL"/>
    <property type="match status" value="1"/>
</dbReference>
<evidence type="ECO:0000259" key="3">
    <source>
        <dbReference type="Pfam" id="PF25775"/>
    </source>
</evidence>
<dbReference type="GO" id="GO:0007052">
    <property type="term" value="P:mitotic spindle organization"/>
    <property type="evidence" value="ECO:0007669"/>
    <property type="project" value="TreeGrafter"/>
</dbReference>
<feature type="region of interest" description="Disordered" evidence="1">
    <location>
        <begin position="536"/>
        <end position="700"/>
    </location>
</feature>
<evidence type="ECO:0000313" key="4">
    <source>
        <dbReference type="EMBL" id="TWW58372.1"/>
    </source>
</evidence>
<name>A0A5C6MT13_9TELE</name>